<accession>A0ABQ5BZ03</accession>
<reference evidence="1" key="1">
    <citation type="journal article" date="2022" name="Int. J. Mol. Sci.">
        <title>Draft Genome of Tanacetum Coccineum: Genomic Comparison of Closely Related Tanacetum-Family Plants.</title>
        <authorList>
            <person name="Yamashiro T."/>
            <person name="Shiraishi A."/>
            <person name="Nakayama K."/>
            <person name="Satake H."/>
        </authorList>
    </citation>
    <scope>NUCLEOTIDE SEQUENCE</scope>
</reference>
<dbReference type="EMBL" id="BQNB010013766">
    <property type="protein sequence ID" value="GJT20015.1"/>
    <property type="molecule type" value="Genomic_DNA"/>
</dbReference>
<gene>
    <name evidence="1" type="ORF">Tco_0878721</name>
</gene>
<keyword evidence="2" id="KW-1185">Reference proteome</keyword>
<dbReference type="Proteomes" id="UP001151760">
    <property type="component" value="Unassembled WGS sequence"/>
</dbReference>
<sequence length="173" mass="19374">MASGSNDRDAEDALYKLLQIGDAFSLARVTEARLEEEQSTISIAKPNDLNTRVKVQDLEKTTRHKPNKVEAIKASGSILLVESKYYAANQVGLIFNQRARITLEGMPYPDTIRKSLFYEGISYSIELVHFNFPTRRLVLDRKALAKSIVGVRDNSASHFVPQGQLPLNFGVHI</sequence>
<protein>
    <submittedName>
        <fullName evidence="1">Uncharacterized protein</fullName>
    </submittedName>
</protein>
<proteinExistence type="predicted"/>
<comment type="caution">
    <text evidence="1">The sequence shown here is derived from an EMBL/GenBank/DDBJ whole genome shotgun (WGS) entry which is preliminary data.</text>
</comment>
<organism evidence="1 2">
    <name type="scientific">Tanacetum coccineum</name>
    <dbReference type="NCBI Taxonomy" id="301880"/>
    <lineage>
        <taxon>Eukaryota</taxon>
        <taxon>Viridiplantae</taxon>
        <taxon>Streptophyta</taxon>
        <taxon>Embryophyta</taxon>
        <taxon>Tracheophyta</taxon>
        <taxon>Spermatophyta</taxon>
        <taxon>Magnoliopsida</taxon>
        <taxon>eudicotyledons</taxon>
        <taxon>Gunneridae</taxon>
        <taxon>Pentapetalae</taxon>
        <taxon>asterids</taxon>
        <taxon>campanulids</taxon>
        <taxon>Asterales</taxon>
        <taxon>Asteraceae</taxon>
        <taxon>Asteroideae</taxon>
        <taxon>Anthemideae</taxon>
        <taxon>Anthemidinae</taxon>
        <taxon>Tanacetum</taxon>
    </lineage>
</organism>
<reference evidence="1" key="2">
    <citation type="submission" date="2022-01" db="EMBL/GenBank/DDBJ databases">
        <authorList>
            <person name="Yamashiro T."/>
            <person name="Shiraishi A."/>
            <person name="Satake H."/>
            <person name="Nakayama K."/>
        </authorList>
    </citation>
    <scope>NUCLEOTIDE SEQUENCE</scope>
</reference>
<name>A0ABQ5BZ03_9ASTR</name>
<evidence type="ECO:0000313" key="2">
    <source>
        <dbReference type="Proteomes" id="UP001151760"/>
    </source>
</evidence>
<evidence type="ECO:0000313" key="1">
    <source>
        <dbReference type="EMBL" id="GJT20015.1"/>
    </source>
</evidence>